<comment type="similarity">
    <text evidence="9">Belongs to the universal ribosomal protein uL1 family. Highly divergent.</text>
</comment>
<reference evidence="12" key="2">
    <citation type="submission" date="2022-06" db="UniProtKB">
        <authorList>
            <consortium name="EnsemblMetazoa"/>
        </authorList>
    </citation>
    <scope>IDENTIFICATION</scope>
</reference>
<feature type="compositionally biased region" description="Basic and acidic residues" evidence="11">
    <location>
        <begin position="461"/>
        <end position="474"/>
    </location>
</feature>
<evidence type="ECO:0000256" key="3">
    <source>
        <dbReference type="ARBA" id="ARBA00022553"/>
    </source>
</evidence>
<dbReference type="SUPFAM" id="SSF56808">
    <property type="entry name" value="Ribosomal protein L1"/>
    <property type="match status" value="1"/>
</dbReference>
<keyword evidence="7" id="KW-0539">Nucleus</keyword>
<evidence type="ECO:0000256" key="7">
    <source>
        <dbReference type="ARBA" id="ARBA00023242"/>
    </source>
</evidence>
<feature type="compositionally biased region" description="Basic residues" evidence="11">
    <location>
        <begin position="544"/>
        <end position="567"/>
    </location>
</feature>
<feature type="compositionally biased region" description="Acidic residues" evidence="11">
    <location>
        <begin position="449"/>
        <end position="460"/>
    </location>
</feature>
<evidence type="ECO:0000256" key="11">
    <source>
        <dbReference type="SAM" id="MobiDB-lite"/>
    </source>
</evidence>
<feature type="compositionally biased region" description="Basic and acidic residues" evidence="11">
    <location>
        <begin position="69"/>
        <end position="101"/>
    </location>
</feature>
<dbReference type="Pfam" id="PF00687">
    <property type="entry name" value="Ribosomal_L1"/>
    <property type="match status" value="1"/>
</dbReference>
<dbReference type="InterPro" id="IPR028364">
    <property type="entry name" value="Ribosomal_uL1/biogenesis"/>
</dbReference>
<evidence type="ECO:0000313" key="12">
    <source>
        <dbReference type="EnsemblMetazoa" id="XP_029343762.1"/>
    </source>
</evidence>
<evidence type="ECO:0000256" key="5">
    <source>
        <dbReference type="ARBA" id="ARBA00022990"/>
    </source>
</evidence>
<organism evidence="12 13">
    <name type="scientific">Acyrthosiphon pisum</name>
    <name type="common">Pea aphid</name>
    <dbReference type="NCBI Taxonomy" id="7029"/>
    <lineage>
        <taxon>Eukaryota</taxon>
        <taxon>Metazoa</taxon>
        <taxon>Ecdysozoa</taxon>
        <taxon>Arthropoda</taxon>
        <taxon>Hexapoda</taxon>
        <taxon>Insecta</taxon>
        <taxon>Pterygota</taxon>
        <taxon>Neoptera</taxon>
        <taxon>Paraneoptera</taxon>
        <taxon>Hemiptera</taxon>
        <taxon>Sternorrhyncha</taxon>
        <taxon>Aphidomorpha</taxon>
        <taxon>Aphidoidea</taxon>
        <taxon>Aphididae</taxon>
        <taxon>Macrosiphini</taxon>
        <taxon>Acyrthosiphon</taxon>
    </lineage>
</organism>
<keyword evidence="2" id="KW-1017">Isopeptide bond</keyword>
<accession>A0A8R2NQ74</accession>
<feature type="region of interest" description="Disordered" evidence="11">
    <location>
        <begin position="51"/>
        <end position="109"/>
    </location>
</feature>
<evidence type="ECO:0000256" key="10">
    <source>
        <dbReference type="ARBA" id="ARBA00070787"/>
    </source>
</evidence>
<sequence>MKVKTVPSKKMPSKKPLVGAIQKKKFSKPTGGVLKNIVKISDAFEELKDGNDLTGISCSQEPKQVKKSAAKDKLKADVKVPKNTVDNRKKGDQKTVVENKQKKPKKSIAEGASKLSMKSKLLESKLTTEVNTNESDPKLDIKKVEAAVNGLFTLIKNGSTLPKNELWDEATPIHLVVTAVKMGVGPKRVVRIALPNSLITDTTDICLIVPDLVRGRNVDHEKTYHHYKDLLAKNGIKNIKTILPARQIRVEFNEYEARRNLCNSHDIFLIDQKISGFLVKKLGKEFYIKRKLPITVKLAKKHLKAEIESKLHKTSFFLDYRGTTKTVQVGHMQQTAQQVAENIIAAFNNLAHSYPGGLKNIRCLLIKSPTSESLPVYYSLKSRNEIEGPYTKSKLYSKDKEVEGELFGKRVLVKPNGDVTLLSGSEEESDFDDDNDDNVSNKKNKQNDSDDSAIEEDNEEVEKSDVSIEKDEIKNNCSESDEADSEGEKGDDAEEEYLMEFVETKKLQSKKKRKQEKEAGNVEKKKKQENEEANVEKDIPVNKNKNKSPKAKNNKMTKAIKKKKLMK</sequence>
<dbReference type="RefSeq" id="XP_029343762.1">
    <property type="nucleotide sequence ID" value="XM_029487902.1"/>
</dbReference>
<feature type="compositionally biased region" description="Acidic residues" evidence="11">
    <location>
        <begin position="479"/>
        <end position="498"/>
    </location>
</feature>
<dbReference type="OrthoDB" id="10251727at2759"/>
<dbReference type="EnsemblMetazoa" id="XM_029487902.1">
    <property type="protein sequence ID" value="XP_029343762.1"/>
    <property type="gene ID" value="LOC100160852"/>
</dbReference>
<feature type="region of interest" description="Disordered" evidence="11">
    <location>
        <begin position="420"/>
        <end position="567"/>
    </location>
</feature>
<keyword evidence="13" id="KW-1185">Reference proteome</keyword>
<evidence type="ECO:0000256" key="9">
    <source>
        <dbReference type="ARBA" id="ARBA00061550"/>
    </source>
</evidence>
<feature type="compositionally biased region" description="Acidic residues" evidence="11">
    <location>
        <begin position="425"/>
        <end position="437"/>
    </location>
</feature>
<protein>
    <recommendedName>
        <fullName evidence="10">Ribosomal L1 domain-containing protein 1</fullName>
    </recommendedName>
</protein>
<dbReference type="AlphaFoldDB" id="A0A8R2NQ74"/>
<dbReference type="Proteomes" id="UP000007819">
    <property type="component" value="Chromosome A1"/>
</dbReference>
<keyword evidence="5" id="KW-0007">Acetylation</keyword>
<name>A0A8R2NQ74_ACYPI</name>
<feature type="compositionally biased region" description="Basic and acidic residues" evidence="11">
    <location>
        <begin position="515"/>
        <end position="540"/>
    </location>
</feature>
<dbReference type="KEGG" id="api:100160852"/>
<dbReference type="FunFam" id="3.40.50.790:FF:000004">
    <property type="entry name" value="Ribosomal L1 domain-containing 1-like 1"/>
    <property type="match status" value="1"/>
</dbReference>
<evidence type="ECO:0000256" key="8">
    <source>
        <dbReference type="ARBA" id="ARBA00054167"/>
    </source>
</evidence>
<dbReference type="InterPro" id="IPR023674">
    <property type="entry name" value="Ribosomal_uL1-like"/>
</dbReference>
<evidence type="ECO:0000313" key="13">
    <source>
        <dbReference type="Proteomes" id="UP000007819"/>
    </source>
</evidence>
<comment type="subcellular location">
    <subcellularLocation>
        <location evidence="1">Nucleus</location>
        <location evidence="1">Nucleolus</location>
    </subcellularLocation>
</comment>
<keyword evidence="3" id="KW-0597">Phosphoprotein</keyword>
<evidence type="ECO:0000256" key="2">
    <source>
        <dbReference type="ARBA" id="ARBA00022499"/>
    </source>
</evidence>
<evidence type="ECO:0000256" key="1">
    <source>
        <dbReference type="ARBA" id="ARBA00004604"/>
    </source>
</evidence>
<proteinExistence type="inferred from homology"/>
<keyword evidence="4" id="KW-0832">Ubl conjugation</keyword>
<dbReference type="GO" id="GO:0005730">
    <property type="term" value="C:nucleolus"/>
    <property type="evidence" value="ECO:0007669"/>
    <property type="project" value="UniProtKB-SubCell"/>
</dbReference>
<dbReference type="GeneID" id="100160852"/>
<comment type="function">
    <text evidence="8">Regulates cellular senescence through inhibition of PTEN translation. Acts as a pro-apoptotic regulator in response to DNA damage.</text>
</comment>
<evidence type="ECO:0000256" key="6">
    <source>
        <dbReference type="ARBA" id="ARBA00023054"/>
    </source>
</evidence>
<dbReference type="CDD" id="cd00403">
    <property type="entry name" value="Ribosomal_L1"/>
    <property type="match status" value="1"/>
</dbReference>
<evidence type="ECO:0000256" key="4">
    <source>
        <dbReference type="ARBA" id="ARBA00022843"/>
    </source>
</evidence>
<keyword evidence="6" id="KW-0175">Coiled coil</keyword>
<reference evidence="13" key="1">
    <citation type="submission" date="2010-06" db="EMBL/GenBank/DDBJ databases">
        <authorList>
            <person name="Jiang H."/>
            <person name="Abraham K."/>
            <person name="Ali S."/>
            <person name="Alsbrooks S.L."/>
            <person name="Anim B.N."/>
            <person name="Anosike U.S."/>
            <person name="Attaway T."/>
            <person name="Bandaranaike D.P."/>
            <person name="Battles P.K."/>
            <person name="Bell S.N."/>
            <person name="Bell A.V."/>
            <person name="Beltran B."/>
            <person name="Bickham C."/>
            <person name="Bustamante Y."/>
            <person name="Caleb T."/>
            <person name="Canada A."/>
            <person name="Cardenas V."/>
            <person name="Carter K."/>
            <person name="Chacko J."/>
            <person name="Chandrabose M.N."/>
            <person name="Chavez D."/>
            <person name="Chavez A."/>
            <person name="Chen L."/>
            <person name="Chu H.-S."/>
            <person name="Claassen K.J."/>
            <person name="Cockrell R."/>
            <person name="Collins M."/>
            <person name="Cooper J.A."/>
            <person name="Cree A."/>
            <person name="Curry S.M."/>
            <person name="Da Y."/>
            <person name="Dao M.D."/>
            <person name="Das B."/>
            <person name="Davila M.-L."/>
            <person name="Davy-Carroll L."/>
            <person name="Denson S."/>
            <person name="Dinh H."/>
            <person name="Ebong V.E."/>
            <person name="Edwards J.R."/>
            <person name="Egan A."/>
            <person name="El-Daye J."/>
            <person name="Escobedo L."/>
            <person name="Fernandez S."/>
            <person name="Fernando P.R."/>
            <person name="Flagg N."/>
            <person name="Forbes L.D."/>
            <person name="Fowler R.G."/>
            <person name="Fu Q."/>
            <person name="Gabisi R.A."/>
            <person name="Ganer J."/>
            <person name="Garbino Pronczuk A."/>
            <person name="Garcia R.M."/>
            <person name="Garner T."/>
            <person name="Garrett T.E."/>
            <person name="Gonzalez D.A."/>
            <person name="Hamid H."/>
            <person name="Hawkins E.S."/>
            <person name="Hirani K."/>
            <person name="Hogues M.E."/>
            <person name="Hollins B."/>
            <person name="Hsiao C.-H."/>
            <person name="Jabil R."/>
            <person name="James M.L."/>
            <person name="Jhangiani S.N."/>
            <person name="Johnson B."/>
            <person name="Johnson Q."/>
            <person name="Joshi V."/>
            <person name="Kalu J.B."/>
            <person name="Kam C."/>
            <person name="Kashfia A."/>
            <person name="Keebler J."/>
            <person name="Kisamo H."/>
            <person name="Kovar C.L."/>
            <person name="Lago L.A."/>
            <person name="Lai C.-Y."/>
            <person name="Laidlaw J."/>
            <person name="Lara F."/>
            <person name="Le T.-K."/>
            <person name="Lee S.L."/>
            <person name="Legall F.H."/>
            <person name="Lemon S.J."/>
            <person name="Lewis L.R."/>
            <person name="Li B."/>
            <person name="Liu Y."/>
            <person name="Liu Y.-S."/>
            <person name="Lopez J."/>
            <person name="Lozado R.J."/>
            <person name="Lu J."/>
            <person name="Madu R.C."/>
            <person name="Maheshwari M."/>
            <person name="Maheshwari R."/>
            <person name="Malloy K."/>
            <person name="Martinez E."/>
            <person name="Mathew T."/>
            <person name="Mercado I.C."/>
            <person name="Mercado C."/>
            <person name="Meyer B."/>
            <person name="Montgomery K."/>
            <person name="Morgan M.B."/>
            <person name="Munidasa M."/>
            <person name="Nazareth L.V."/>
            <person name="Nelson J."/>
            <person name="Ng B.M."/>
            <person name="Nguyen N.B."/>
            <person name="Nguyen P.Q."/>
            <person name="Nguyen T."/>
            <person name="Obregon M."/>
            <person name="Okwuonu G.O."/>
            <person name="Onwere C.G."/>
            <person name="Orozco G."/>
            <person name="Parra A."/>
            <person name="Patel S."/>
            <person name="Patil S."/>
            <person name="Perez A."/>
            <person name="Perez Y."/>
            <person name="Pham C."/>
            <person name="Primus E.L."/>
            <person name="Pu L.-L."/>
            <person name="Puazo M."/>
            <person name="Qin X."/>
            <person name="Quiroz J.B."/>
            <person name="Reese J."/>
            <person name="Richards S."/>
            <person name="Rives C.M."/>
            <person name="Robberts R."/>
            <person name="Ruiz S.J."/>
            <person name="Ruiz M.J."/>
            <person name="Santibanez J."/>
            <person name="Schneider B.W."/>
            <person name="Sisson I."/>
            <person name="Smith M."/>
            <person name="Sodergren E."/>
            <person name="Song X.-Z."/>
            <person name="Song B.B."/>
            <person name="Summersgill H."/>
            <person name="Thelus R."/>
            <person name="Thornton R.D."/>
            <person name="Trejos Z.Y."/>
            <person name="Usmani K."/>
            <person name="Vattathil S."/>
            <person name="Villasana D."/>
            <person name="Walker D.L."/>
            <person name="Wang S."/>
            <person name="Wang K."/>
            <person name="White C.S."/>
            <person name="Williams A.C."/>
            <person name="Williamson J."/>
            <person name="Wilson K."/>
            <person name="Woghiren I.O."/>
            <person name="Woodworth J.R."/>
            <person name="Worley K.C."/>
            <person name="Wright R.A."/>
            <person name="Wu W."/>
            <person name="Young L."/>
            <person name="Zhang L."/>
            <person name="Zhang J."/>
            <person name="Zhu Y."/>
            <person name="Muzny D.M."/>
            <person name="Weinstock G."/>
            <person name="Gibbs R.A."/>
        </authorList>
    </citation>
    <scope>NUCLEOTIDE SEQUENCE [LARGE SCALE GENOMIC DNA]</scope>
    <source>
        <strain evidence="13">LSR1</strain>
    </source>
</reference>